<keyword evidence="11" id="KW-0472">Membrane</keyword>
<keyword evidence="4 9" id="KW-0136">Cellulose degradation</keyword>
<evidence type="ECO:0000256" key="11">
    <source>
        <dbReference type="SAM" id="Phobius"/>
    </source>
</evidence>
<name>A0A9P3UHX6_LYOSH</name>
<evidence type="ECO:0000256" key="3">
    <source>
        <dbReference type="ARBA" id="ARBA00022801"/>
    </source>
</evidence>
<evidence type="ECO:0000256" key="6">
    <source>
        <dbReference type="ARBA" id="ARBA00023295"/>
    </source>
</evidence>
<evidence type="ECO:0000256" key="2">
    <source>
        <dbReference type="ARBA" id="ARBA00007072"/>
    </source>
</evidence>
<keyword evidence="5 8" id="KW-0119">Carbohydrate metabolism</keyword>
<feature type="active site" evidence="8">
    <location>
        <position position="491"/>
    </location>
</feature>
<keyword evidence="11" id="KW-1133">Transmembrane helix</keyword>
<organism evidence="13 14">
    <name type="scientific">Lyophyllum shimeji</name>
    <name type="common">Hon-shimeji</name>
    <name type="synonym">Tricholoma shimeji</name>
    <dbReference type="NCBI Taxonomy" id="47721"/>
    <lineage>
        <taxon>Eukaryota</taxon>
        <taxon>Fungi</taxon>
        <taxon>Dikarya</taxon>
        <taxon>Basidiomycota</taxon>
        <taxon>Agaricomycotina</taxon>
        <taxon>Agaricomycetes</taxon>
        <taxon>Agaricomycetidae</taxon>
        <taxon>Agaricales</taxon>
        <taxon>Tricholomatineae</taxon>
        <taxon>Lyophyllaceae</taxon>
        <taxon>Lyophyllum</taxon>
    </lineage>
</organism>
<proteinExistence type="inferred from homology"/>
<accession>A0A9P3UHX6</accession>
<dbReference type="AlphaFoldDB" id="A0A9P3UHX6"/>
<dbReference type="SUPFAM" id="SSF48208">
    <property type="entry name" value="Six-hairpin glycosidases"/>
    <property type="match status" value="1"/>
</dbReference>
<evidence type="ECO:0000256" key="8">
    <source>
        <dbReference type="PROSITE-ProRule" id="PRU10060"/>
    </source>
</evidence>
<dbReference type="GO" id="GO:0030245">
    <property type="term" value="P:cellulose catabolic process"/>
    <property type="evidence" value="ECO:0007669"/>
    <property type="project" value="UniProtKB-KW"/>
</dbReference>
<dbReference type="InterPro" id="IPR008928">
    <property type="entry name" value="6-hairpin_glycosidase_sf"/>
</dbReference>
<feature type="chain" id="PRO_5040530125" description="Endoglucanase" evidence="9">
    <location>
        <begin position="23"/>
        <end position="586"/>
    </location>
</feature>
<sequence>MLYTLLHGLALLYTITSSAVFAQVAFPNSPYVPPRALDGAQPTNGRSHPNPQWSNLLGNLLYFYEAQRSGNLPPSNRVPWRNSSTTSDGQDVGLDLSGGYFDAGDYIKATFPLSAALMSICWGATDYGQGYDVTNQTAYLDDMLRWGLDWLMKAHSSENTLYVLVGNADLDDAYWGGDQNIPSFRPSYQINITHPGTDAAAGASAAFSACSILYSNKSFGGPFSSPASLQNSSYAEKLLTHAQQLYSFAVNATGGQQTYQSAVPAIAASYGSSSYTDELTLAALLLSWATNSTSLFQQAESYYHTFQLAGQNGVFNWDSKTPGLAVLFAQITRASSDIGGNLTVWQSEAERYFDNIVNMRGPAWMTKNGLLYYDGDSDFASLNPALNAAMLLTRYAQIASTPERKAAYLKFAQSQVDYALGNNPMHVPYIVGSHPNSPSNPHSAMASGGNDIANIDTSPPQEAHVLYGAVIGGPDKHDNYYDIRSDWPETEVALDYNAPVLTLAAMHAFNDSNDPFYTSLEVGAYDKVRPQGRPCDPVFPDACGQLSKGGKIAVGVAVGVVGLIVFGLVAWYIYLLWSVKSQKTTR</sequence>
<evidence type="ECO:0000256" key="9">
    <source>
        <dbReference type="RuleBase" id="RU361166"/>
    </source>
</evidence>
<keyword evidence="7 8" id="KW-0624">Polysaccharide degradation</keyword>
<feature type="transmembrane region" description="Helical" evidence="11">
    <location>
        <begin position="552"/>
        <end position="577"/>
    </location>
</feature>
<dbReference type="OrthoDB" id="10257085at2759"/>
<protein>
    <recommendedName>
        <fullName evidence="9">Endoglucanase</fullName>
        <ecNumber evidence="9">3.2.1.4</ecNumber>
    </recommendedName>
</protein>
<feature type="domain" description="Glycoside hydrolase family 9" evidence="12">
    <location>
        <begin position="54"/>
        <end position="502"/>
    </location>
</feature>
<dbReference type="EMBL" id="BRPK01000001">
    <property type="protein sequence ID" value="GLB33668.1"/>
    <property type="molecule type" value="Genomic_DNA"/>
</dbReference>
<dbReference type="InterPro" id="IPR033126">
    <property type="entry name" value="Glyco_hydro_9_Asp/Glu_AS"/>
</dbReference>
<dbReference type="InterPro" id="IPR001701">
    <property type="entry name" value="Glyco_hydro_9"/>
</dbReference>
<evidence type="ECO:0000256" key="5">
    <source>
        <dbReference type="ARBA" id="ARBA00023277"/>
    </source>
</evidence>
<evidence type="ECO:0000256" key="10">
    <source>
        <dbReference type="SAM" id="MobiDB-lite"/>
    </source>
</evidence>
<keyword evidence="14" id="KW-1185">Reference proteome</keyword>
<keyword evidence="3 8" id="KW-0378">Hydrolase</keyword>
<evidence type="ECO:0000256" key="1">
    <source>
        <dbReference type="ARBA" id="ARBA00000966"/>
    </source>
</evidence>
<gene>
    <name evidence="13" type="ORF">LshimejAT787_0105520</name>
</gene>
<dbReference type="Pfam" id="PF00759">
    <property type="entry name" value="Glyco_hydro_9"/>
    <property type="match status" value="1"/>
</dbReference>
<dbReference type="GO" id="GO:0008810">
    <property type="term" value="F:cellulase activity"/>
    <property type="evidence" value="ECO:0007669"/>
    <property type="project" value="UniProtKB-EC"/>
</dbReference>
<evidence type="ECO:0000313" key="13">
    <source>
        <dbReference type="EMBL" id="GLB33668.1"/>
    </source>
</evidence>
<dbReference type="PROSITE" id="PS00698">
    <property type="entry name" value="GH9_3"/>
    <property type="match status" value="1"/>
</dbReference>
<evidence type="ECO:0000259" key="12">
    <source>
        <dbReference type="Pfam" id="PF00759"/>
    </source>
</evidence>
<dbReference type="InterPro" id="IPR012341">
    <property type="entry name" value="6hp_glycosidase-like_sf"/>
</dbReference>
<dbReference type="PANTHER" id="PTHR22298">
    <property type="entry name" value="ENDO-1,4-BETA-GLUCANASE"/>
    <property type="match status" value="1"/>
</dbReference>
<feature type="active site" evidence="8">
    <location>
        <position position="482"/>
    </location>
</feature>
<comment type="caution">
    <text evidence="13">The sequence shown here is derived from an EMBL/GenBank/DDBJ whole genome shotgun (WGS) entry which is preliminary data.</text>
</comment>
<keyword evidence="9" id="KW-0732">Signal</keyword>
<evidence type="ECO:0000256" key="4">
    <source>
        <dbReference type="ARBA" id="ARBA00023001"/>
    </source>
</evidence>
<evidence type="ECO:0000256" key="7">
    <source>
        <dbReference type="ARBA" id="ARBA00023326"/>
    </source>
</evidence>
<reference evidence="13" key="1">
    <citation type="submission" date="2022-07" db="EMBL/GenBank/DDBJ databases">
        <title>The genome of Lyophyllum shimeji provides insight into the initial evolution of ectomycorrhizal fungal genome.</title>
        <authorList>
            <person name="Kobayashi Y."/>
            <person name="Shibata T."/>
            <person name="Hirakawa H."/>
            <person name="Shigenobu S."/>
            <person name="Nishiyama T."/>
            <person name="Yamada A."/>
            <person name="Hasebe M."/>
            <person name="Kawaguchi M."/>
        </authorList>
    </citation>
    <scope>NUCLEOTIDE SEQUENCE</scope>
    <source>
        <strain evidence="13">AT787</strain>
    </source>
</reference>
<dbReference type="Proteomes" id="UP001063166">
    <property type="component" value="Unassembled WGS sequence"/>
</dbReference>
<evidence type="ECO:0000313" key="14">
    <source>
        <dbReference type="Proteomes" id="UP001063166"/>
    </source>
</evidence>
<feature type="region of interest" description="Disordered" evidence="10">
    <location>
        <begin position="436"/>
        <end position="455"/>
    </location>
</feature>
<dbReference type="Gene3D" id="1.50.10.10">
    <property type="match status" value="1"/>
</dbReference>
<keyword evidence="11" id="KW-0812">Transmembrane</keyword>
<dbReference type="EC" id="3.2.1.4" evidence="9"/>
<comment type="catalytic activity">
    <reaction evidence="1 9">
        <text>Endohydrolysis of (1-&gt;4)-beta-D-glucosidic linkages in cellulose, lichenin and cereal beta-D-glucans.</text>
        <dbReference type="EC" id="3.2.1.4"/>
    </reaction>
</comment>
<feature type="signal peptide" evidence="9">
    <location>
        <begin position="1"/>
        <end position="22"/>
    </location>
</feature>
<keyword evidence="6 8" id="KW-0326">Glycosidase</keyword>
<comment type="similarity">
    <text evidence="2 8 9">Belongs to the glycosyl hydrolase 9 (cellulase E) family.</text>
</comment>